<dbReference type="PANTHER" id="PTHR43133:SF46">
    <property type="entry name" value="RNA POLYMERASE SIGMA-70 FACTOR ECF SUBFAMILY"/>
    <property type="match status" value="1"/>
</dbReference>
<comment type="similarity">
    <text evidence="1">Belongs to the sigma-70 factor family. ECF subfamily.</text>
</comment>
<organism evidence="7 8">
    <name type="scientific">Flectobacillus roseus</name>
    <dbReference type="NCBI Taxonomy" id="502259"/>
    <lineage>
        <taxon>Bacteria</taxon>
        <taxon>Pseudomonadati</taxon>
        <taxon>Bacteroidota</taxon>
        <taxon>Cytophagia</taxon>
        <taxon>Cytophagales</taxon>
        <taxon>Flectobacillaceae</taxon>
        <taxon>Flectobacillus</taxon>
    </lineage>
</organism>
<evidence type="ECO:0000256" key="3">
    <source>
        <dbReference type="ARBA" id="ARBA00023082"/>
    </source>
</evidence>
<feature type="domain" description="RNA polymerase sigma-70 region 2" evidence="5">
    <location>
        <begin position="22"/>
        <end position="87"/>
    </location>
</feature>
<dbReference type="InterPro" id="IPR013325">
    <property type="entry name" value="RNA_pol_sigma_r2"/>
</dbReference>
<dbReference type="Pfam" id="PF08281">
    <property type="entry name" value="Sigma70_r4_2"/>
    <property type="match status" value="1"/>
</dbReference>
<dbReference type="PANTHER" id="PTHR43133">
    <property type="entry name" value="RNA POLYMERASE ECF-TYPE SIGMA FACTO"/>
    <property type="match status" value="1"/>
</dbReference>
<dbReference type="SUPFAM" id="SSF88659">
    <property type="entry name" value="Sigma3 and sigma4 domains of RNA polymerase sigma factors"/>
    <property type="match status" value="1"/>
</dbReference>
<evidence type="ECO:0000256" key="1">
    <source>
        <dbReference type="ARBA" id="ARBA00010641"/>
    </source>
</evidence>
<comment type="caution">
    <text evidence="7">The sequence shown here is derived from an EMBL/GenBank/DDBJ whole genome shotgun (WGS) entry which is preliminary data.</text>
</comment>
<evidence type="ECO:0000313" key="8">
    <source>
        <dbReference type="Proteomes" id="UP001236507"/>
    </source>
</evidence>
<dbReference type="CDD" id="cd06171">
    <property type="entry name" value="Sigma70_r4"/>
    <property type="match status" value="1"/>
</dbReference>
<dbReference type="InterPro" id="IPR007627">
    <property type="entry name" value="RNA_pol_sigma70_r2"/>
</dbReference>
<evidence type="ECO:0000259" key="5">
    <source>
        <dbReference type="Pfam" id="PF04542"/>
    </source>
</evidence>
<keyword evidence="8" id="KW-1185">Reference proteome</keyword>
<gene>
    <name evidence="7" type="ORF">QM524_20450</name>
</gene>
<sequence>MKTQEEIIKRCLKGDETAFSTLYHQFSSKMMVVCTRYSSDYESAQDLLQEGFIRVFQHLHQFKNEGSLEGWIRRIIVNLALETYRKNVNLRHQAELPSEYESEHPLSAEDILSQLNANELLSLVQQLPPTYRLVFNLYEFEGAKHHEIAKQLGISEGTSKSNLHDAKKLLQKWVSKLMYDNNNHI</sequence>
<keyword evidence="3" id="KW-0731">Sigma factor</keyword>
<proteinExistence type="inferred from homology"/>
<reference evidence="7 8" key="1">
    <citation type="submission" date="2023-05" db="EMBL/GenBank/DDBJ databases">
        <title>Novel species of genus Flectobacillus isolated from stream in China.</title>
        <authorList>
            <person name="Lu H."/>
        </authorList>
    </citation>
    <scope>NUCLEOTIDE SEQUENCE [LARGE SCALE GENOMIC DNA]</scope>
    <source>
        <strain evidence="7 8">KCTC 42575</strain>
    </source>
</reference>
<dbReference type="Gene3D" id="1.10.1740.10">
    <property type="match status" value="1"/>
</dbReference>
<dbReference type="Proteomes" id="UP001236507">
    <property type="component" value="Unassembled WGS sequence"/>
</dbReference>
<dbReference type="Gene3D" id="1.10.10.10">
    <property type="entry name" value="Winged helix-like DNA-binding domain superfamily/Winged helix DNA-binding domain"/>
    <property type="match status" value="1"/>
</dbReference>
<dbReference type="InterPro" id="IPR013324">
    <property type="entry name" value="RNA_pol_sigma_r3/r4-like"/>
</dbReference>
<evidence type="ECO:0000256" key="4">
    <source>
        <dbReference type="ARBA" id="ARBA00023163"/>
    </source>
</evidence>
<dbReference type="InterPro" id="IPR014284">
    <property type="entry name" value="RNA_pol_sigma-70_dom"/>
</dbReference>
<evidence type="ECO:0000259" key="6">
    <source>
        <dbReference type="Pfam" id="PF08281"/>
    </source>
</evidence>
<dbReference type="RefSeq" id="WP_283345977.1">
    <property type="nucleotide sequence ID" value="NZ_JASHIF010000021.1"/>
</dbReference>
<name>A0ABT6YDE5_9BACT</name>
<evidence type="ECO:0000313" key="7">
    <source>
        <dbReference type="EMBL" id="MDI9861603.1"/>
    </source>
</evidence>
<dbReference type="SUPFAM" id="SSF88946">
    <property type="entry name" value="Sigma2 domain of RNA polymerase sigma factors"/>
    <property type="match status" value="1"/>
</dbReference>
<dbReference type="InterPro" id="IPR036388">
    <property type="entry name" value="WH-like_DNA-bd_sf"/>
</dbReference>
<accession>A0ABT6YDE5</accession>
<dbReference type="InterPro" id="IPR013249">
    <property type="entry name" value="RNA_pol_sigma70_r4_t2"/>
</dbReference>
<dbReference type="InterPro" id="IPR039425">
    <property type="entry name" value="RNA_pol_sigma-70-like"/>
</dbReference>
<keyword evidence="2" id="KW-0805">Transcription regulation</keyword>
<keyword evidence="4" id="KW-0804">Transcription</keyword>
<dbReference type="NCBIfam" id="TIGR02937">
    <property type="entry name" value="sigma70-ECF"/>
    <property type="match status" value="1"/>
</dbReference>
<feature type="domain" description="RNA polymerase sigma factor 70 region 4 type 2" evidence="6">
    <location>
        <begin position="118"/>
        <end position="170"/>
    </location>
</feature>
<protein>
    <submittedName>
        <fullName evidence="7">RNA polymerase sigma factor</fullName>
    </submittedName>
</protein>
<evidence type="ECO:0000256" key="2">
    <source>
        <dbReference type="ARBA" id="ARBA00023015"/>
    </source>
</evidence>
<dbReference type="Pfam" id="PF04542">
    <property type="entry name" value="Sigma70_r2"/>
    <property type="match status" value="1"/>
</dbReference>
<dbReference type="EMBL" id="JASHIF010000021">
    <property type="protein sequence ID" value="MDI9861603.1"/>
    <property type="molecule type" value="Genomic_DNA"/>
</dbReference>